<keyword evidence="2" id="KW-0813">Transport</keyword>
<feature type="transmembrane region" description="Helical" evidence="7">
    <location>
        <begin position="295"/>
        <end position="317"/>
    </location>
</feature>
<dbReference type="PANTHER" id="PTHR43266:SF2">
    <property type="entry name" value="MAJOR FACILITATOR SUPERFAMILY (MFS) PROFILE DOMAIN-CONTAINING PROTEIN"/>
    <property type="match status" value="1"/>
</dbReference>
<organism evidence="8 9">
    <name type="scientific">Gimibacter soli</name>
    <dbReference type="NCBI Taxonomy" id="3024400"/>
    <lineage>
        <taxon>Bacteria</taxon>
        <taxon>Pseudomonadati</taxon>
        <taxon>Pseudomonadota</taxon>
        <taxon>Alphaproteobacteria</taxon>
        <taxon>Kordiimonadales</taxon>
        <taxon>Temperatibacteraceae</taxon>
        <taxon>Gimibacter</taxon>
    </lineage>
</organism>
<feature type="transmembrane region" description="Helical" evidence="7">
    <location>
        <begin position="403"/>
        <end position="420"/>
    </location>
</feature>
<dbReference type="InterPro" id="IPR022324">
    <property type="entry name" value="Bacilysin_exporter_BacE_put"/>
</dbReference>
<evidence type="ECO:0000256" key="6">
    <source>
        <dbReference type="ARBA" id="ARBA00023136"/>
    </source>
</evidence>
<dbReference type="GO" id="GO:0022857">
    <property type="term" value="F:transmembrane transporter activity"/>
    <property type="evidence" value="ECO:0007669"/>
    <property type="project" value="InterPro"/>
</dbReference>
<dbReference type="CDD" id="cd06173">
    <property type="entry name" value="MFS_MefA_like"/>
    <property type="match status" value="1"/>
</dbReference>
<gene>
    <name evidence="8" type="ORF">PH603_04020</name>
</gene>
<dbReference type="Gene3D" id="1.20.1250.20">
    <property type="entry name" value="MFS general substrate transporter like domains"/>
    <property type="match status" value="1"/>
</dbReference>
<dbReference type="InterPro" id="IPR036259">
    <property type="entry name" value="MFS_trans_sf"/>
</dbReference>
<dbReference type="SUPFAM" id="SSF103473">
    <property type="entry name" value="MFS general substrate transporter"/>
    <property type="match status" value="1"/>
</dbReference>
<dbReference type="AlphaFoldDB" id="A0AAE9XPN8"/>
<evidence type="ECO:0000256" key="3">
    <source>
        <dbReference type="ARBA" id="ARBA00022475"/>
    </source>
</evidence>
<protein>
    <submittedName>
        <fullName evidence="8">MFS transporter</fullName>
    </submittedName>
</protein>
<dbReference type="GO" id="GO:0005886">
    <property type="term" value="C:plasma membrane"/>
    <property type="evidence" value="ECO:0007669"/>
    <property type="project" value="UniProtKB-SubCell"/>
</dbReference>
<feature type="transmembrane region" description="Helical" evidence="7">
    <location>
        <begin position="373"/>
        <end position="397"/>
    </location>
</feature>
<name>A0AAE9XPN8_9PROT</name>
<feature type="transmembrane region" description="Helical" evidence="7">
    <location>
        <begin position="53"/>
        <end position="74"/>
    </location>
</feature>
<proteinExistence type="predicted"/>
<evidence type="ECO:0000256" key="1">
    <source>
        <dbReference type="ARBA" id="ARBA00004651"/>
    </source>
</evidence>
<keyword evidence="4 7" id="KW-0812">Transmembrane</keyword>
<feature type="transmembrane region" description="Helical" evidence="7">
    <location>
        <begin position="222"/>
        <end position="243"/>
    </location>
</feature>
<keyword evidence="6 7" id="KW-0472">Membrane</keyword>
<dbReference type="Pfam" id="PF07690">
    <property type="entry name" value="MFS_1"/>
    <property type="match status" value="1"/>
</dbReference>
<reference evidence="8" key="1">
    <citation type="submission" date="2023-01" db="EMBL/GenBank/DDBJ databases">
        <title>The genome sequence of Kordiimonadaceae bacterium 6D33.</title>
        <authorList>
            <person name="Liu Y."/>
        </authorList>
    </citation>
    <scope>NUCLEOTIDE SEQUENCE</scope>
    <source>
        <strain evidence="8">6D33</strain>
    </source>
</reference>
<feature type="transmembrane region" description="Helical" evidence="7">
    <location>
        <begin position="143"/>
        <end position="169"/>
    </location>
</feature>
<keyword evidence="5 7" id="KW-1133">Transmembrane helix</keyword>
<dbReference type="KEGG" id="gso:PH603_04020"/>
<dbReference type="PRINTS" id="PR01988">
    <property type="entry name" value="EXPORTERBACE"/>
</dbReference>
<feature type="transmembrane region" description="Helical" evidence="7">
    <location>
        <begin position="86"/>
        <end position="105"/>
    </location>
</feature>
<dbReference type="InterPro" id="IPR011701">
    <property type="entry name" value="MFS"/>
</dbReference>
<evidence type="ECO:0000256" key="4">
    <source>
        <dbReference type="ARBA" id="ARBA00022692"/>
    </source>
</evidence>
<dbReference type="RefSeq" id="WP_289504658.1">
    <property type="nucleotide sequence ID" value="NZ_CP116805.1"/>
</dbReference>
<keyword evidence="9" id="KW-1185">Reference proteome</keyword>
<evidence type="ECO:0000256" key="5">
    <source>
        <dbReference type="ARBA" id="ARBA00022989"/>
    </source>
</evidence>
<evidence type="ECO:0000256" key="7">
    <source>
        <dbReference type="SAM" id="Phobius"/>
    </source>
</evidence>
<evidence type="ECO:0000313" key="9">
    <source>
        <dbReference type="Proteomes" id="UP001217500"/>
    </source>
</evidence>
<feature type="transmembrane region" description="Helical" evidence="7">
    <location>
        <begin position="263"/>
        <end position="283"/>
    </location>
</feature>
<accession>A0AAE9XPN8</accession>
<keyword evidence="3" id="KW-1003">Cell membrane</keyword>
<dbReference type="Proteomes" id="UP001217500">
    <property type="component" value="Chromosome"/>
</dbReference>
<dbReference type="EMBL" id="CP116805">
    <property type="protein sequence ID" value="WCL54923.1"/>
    <property type="molecule type" value="Genomic_DNA"/>
</dbReference>
<feature type="transmembrane region" description="Helical" evidence="7">
    <location>
        <begin position="337"/>
        <end position="361"/>
    </location>
</feature>
<evidence type="ECO:0000313" key="8">
    <source>
        <dbReference type="EMBL" id="WCL54923.1"/>
    </source>
</evidence>
<feature type="transmembrane region" description="Helical" evidence="7">
    <location>
        <begin position="14"/>
        <end position="41"/>
    </location>
</feature>
<feature type="transmembrane region" description="Helical" evidence="7">
    <location>
        <begin position="111"/>
        <end position="131"/>
    </location>
</feature>
<sequence length="429" mass="45153">MAGSAFHLLKERGFLSLFVTQFLGAFNDNLFRSALIMLITFRLANDVDVAPAILNNLAIGLFILPYFLFSAFAGELADKFEKARQVLFIKLWEVGLALFGGVAFHMANLPFLMAVLAGLGLQSTFFGPIKYGILPDLVKREDLLAANALIEAGTFISILLGTLVGGLLILTDEGIESVTTLVLVVAVLGTISGALVPKMGAAAPHIRITPNIFASTRRELKAAWASDIVRPAIIGISWIWALGSIYLTQLPVLVHDRLGGDETVVTLFLAVFSLGIGVGSFLSNQLLRGNVSAKLALPGLGLLAAFSLLLPLVVPAMPPLGAAPLDFTGFLGLPEGWMVLALVTLTSLAGGLVIVPLYTLLQERTPREGRSRVIAVNNIVNSGFMAGSAGIAALLAASGLDSLGILIATAAGSLLAILPLKPLDKRLQA</sequence>
<feature type="transmembrane region" description="Helical" evidence="7">
    <location>
        <begin position="181"/>
        <end position="201"/>
    </location>
</feature>
<dbReference type="PANTHER" id="PTHR43266">
    <property type="entry name" value="MACROLIDE-EFFLUX PROTEIN"/>
    <property type="match status" value="1"/>
</dbReference>
<comment type="subcellular location">
    <subcellularLocation>
        <location evidence="1">Cell membrane</location>
        <topology evidence="1">Multi-pass membrane protein</topology>
    </subcellularLocation>
</comment>
<evidence type="ECO:0000256" key="2">
    <source>
        <dbReference type="ARBA" id="ARBA00022448"/>
    </source>
</evidence>